<reference evidence="2 3" key="1">
    <citation type="journal article" date="2013" name="Genome Announc.">
        <title>Genome Sequence of Campylobacter showae UNSWCD, Isolated from a Patient with Crohn's Disease.</title>
        <authorList>
            <person name="Tay A.P."/>
            <person name="Kaakoush N.O."/>
            <person name="Deshpande N.P."/>
            <person name="Chen Z."/>
            <person name="Mitchell H."/>
            <person name="Wilkins M.R."/>
        </authorList>
    </citation>
    <scope>NUCLEOTIDE SEQUENCE [LARGE SCALE GENOMIC DNA]</scope>
    <source>
        <strain evidence="2 3">CSUNSWCD</strain>
    </source>
</reference>
<dbReference type="Proteomes" id="UP000011939">
    <property type="component" value="Unassembled WGS sequence"/>
</dbReference>
<accession>M5ILL8</accession>
<dbReference type="EMBL" id="AMZQ01000001">
    <property type="protein sequence ID" value="EKU12090.1"/>
    <property type="molecule type" value="Genomic_DNA"/>
</dbReference>
<evidence type="ECO:0000313" key="3">
    <source>
        <dbReference type="Proteomes" id="UP000011939"/>
    </source>
</evidence>
<name>M5ILL8_9BACT</name>
<dbReference type="PATRIC" id="fig|1244083.3.peg.32"/>
<proteinExistence type="predicted"/>
<dbReference type="STRING" id="1244083.CSUNSWCD_30"/>
<dbReference type="AlphaFoldDB" id="M5ILL8"/>
<comment type="caution">
    <text evidence="2">The sequence shown here is derived from an EMBL/GenBank/DDBJ whole genome shotgun (WGS) entry which is preliminary data.</text>
</comment>
<feature type="region of interest" description="Disordered" evidence="1">
    <location>
        <begin position="1"/>
        <end position="22"/>
    </location>
</feature>
<evidence type="ECO:0000256" key="1">
    <source>
        <dbReference type="SAM" id="MobiDB-lite"/>
    </source>
</evidence>
<gene>
    <name evidence="2" type="ORF">CSUNSWCD_30</name>
</gene>
<organism evidence="2 3">
    <name type="scientific">Campylobacter showae CSUNSWCD</name>
    <dbReference type="NCBI Taxonomy" id="1244083"/>
    <lineage>
        <taxon>Bacteria</taxon>
        <taxon>Pseudomonadati</taxon>
        <taxon>Campylobacterota</taxon>
        <taxon>Epsilonproteobacteria</taxon>
        <taxon>Campylobacterales</taxon>
        <taxon>Campylobacteraceae</taxon>
        <taxon>Campylobacter</taxon>
    </lineage>
</organism>
<protein>
    <submittedName>
        <fullName evidence="2">Uncharacterized protein</fullName>
    </submittedName>
</protein>
<evidence type="ECO:0000313" key="2">
    <source>
        <dbReference type="EMBL" id="EKU12090.1"/>
    </source>
</evidence>
<sequence>MPYHRQILTSKPQKSSRDTSPYFFDSNLRSNLQILLAQTRILKMQI</sequence>